<dbReference type="Proteomes" id="UP000054477">
    <property type="component" value="Unassembled WGS sequence"/>
</dbReference>
<name>A0A0C9XDJ4_9AGAR</name>
<evidence type="ECO:0000313" key="3">
    <source>
        <dbReference type="Proteomes" id="UP000054477"/>
    </source>
</evidence>
<feature type="region of interest" description="Disordered" evidence="1">
    <location>
        <begin position="28"/>
        <end position="47"/>
    </location>
</feature>
<gene>
    <name evidence="2" type="ORF">K443DRAFT_316644</name>
</gene>
<protein>
    <submittedName>
        <fullName evidence="2">Uncharacterized protein</fullName>
    </submittedName>
</protein>
<dbReference type="AlphaFoldDB" id="A0A0C9XDJ4"/>
<evidence type="ECO:0000313" key="2">
    <source>
        <dbReference type="EMBL" id="KIJ95786.1"/>
    </source>
</evidence>
<evidence type="ECO:0000256" key="1">
    <source>
        <dbReference type="SAM" id="MobiDB-lite"/>
    </source>
</evidence>
<reference evidence="2 3" key="1">
    <citation type="submission" date="2014-04" db="EMBL/GenBank/DDBJ databases">
        <authorList>
            <consortium name="DOE Joint Genome Institute"/>
            <person name="Kuo A."/>
            <person name="Kohler A."/>
            <person name="Nagy L.G."/>
            <person name="Floudas D."/>
            <person name="Copeland A."/>
            <person name="Barry K.W."/>
            <person name="Cichocki N."/>
            <person name="Veneault-Fourrey C."/>
            <person name="LaButti K."/>
            <person name="Lindquist E.A."/>
            <person name="Lipzen A."/>
            <person name="Lundell T."/>
            <person name="Morin E."/>
            <person name="Murat C."/>
            <person name="Sun H."/>
            <person name="Tunlid A."/>
            <person name="Henrissat B."/>
            <person name="Grigoriev I.V."/>
            <person name="Hibbett D.S."/>
            <person name="Martin F."/>
            <person name="Nordberg H.P."/>
            <person name="Cantor M.N."/>
            <person name="Hua S.X."/>
        </authorList>
    </citation>
    <scope>NUCLEOTIDE SEQUENCE [LARGE SCALE GENOMIC DNA]</scope>
    <source>
        <strain evidence="2 3">LaAM-08-1</strain>
    </source>
</reference>
<dbReference type="EMBL" id="KN838743">
    <property type="protein sequence ID" value="KIJ95786.1"/>
    <property type="molecule type" value="Genomic_DNA"/>
</dbReference>
<accession>A0A0C9XDJ4</accession>
<organism evidence="2 3">
    <name type="scientific">Laccaria amethystina LaAM-08-1</name>
    <dbReference type="NCBI Taxonomy" id="1095629"/>
    <lineage>
        <taxon>Eukaryota</taxon>
        <taxon>Fungi</taxon>
        <taxon>Dikarya</taxon>
        <taxon>Basidiomycota</taxon>
        <taxon>Agaricomycotina</taxon>
        <taxon>Agaricomycetes</taxon>
        <taxon>Agaricomycetidae</taxon>
        <taxon>Agaricales</taxon>
        <taxon>Agaricineae</taxon>
        <taxon>Hydnangiaceae</taxon>
        <taxon>Laccaria</taxon>
    </lineage>
</organism>
<reference evidence="3" key="2">
    <citation type="submission" date="2015-01" db="EMBL/GenBank/DDBJ databases">
        <title>Evolutionary Origins and Diversification of the Mycorrhizal Mutualists.</title>
        <authorList>
            <consortium name="DOE Joint Genome Institute"/>
            <consortium name="Mycorrhizal Genomics Consortium"/>
            <person name="Kohler A."/>
            <person name="Kuo A."/>
            <person name="Nagy L.G."/>
            <person name="Floudas D."/>
            <person name="Copeland A."/>
            <person name="Barry K.W."/>
            <person name="Cichocki N."/>
            <person name="Veneault-Fourrey C."/>
            <person name="LaButti K."/>
            <person name="Lindquist E.A."/>
            <person name="Lipzen A."/>
            <person name="Lundell T."/>
            <person name="Morin E."/>
            <person name="Murat C."/>
            <person name="Riley R."/>
            <person name="Ohm R."/>
            <person name="Sun H."/>
            <person name="Tunlid A."/>
            <person name="Henrissat B."/>
            <person name="Grigoriev I.V."/>
            <person name="Hibbett D.S."/>
            <person name="Martin F."/>
        </authorList>
    </citation>
    <scope>NUCLEOTIDE SEQUENCE [LARGE SCALE GENOMIC DNA]</scope>
    <source>
        <strain evidence="3">LaAM-08-1</strain>
    </source>
</reference>
<proteinExistence type="predicted"/>
<dbReference type="OrthoDB" id="10622723at2759"/>
<dbReference type="HOGENOM" id="CLU_2527800_0_0_1"/>
<sequence>MSSSPPVTFCGTSNIFCSVAPSNPLSVDKPAVTRPNRPKSAIPGQKIGQTVGPQIRYFWTRNGLSFPGPPNSYHPLNTQPRNNT</sequence>
<keyword evidence="3" id="KW-1185">Reference proteome</keyword>